<keyword evidence="1" id="KW-0732">Signal</keyword>
<dbReference type="Pfam" id="PF00174">
    <property type="entry name" value="Oxidored_molyb"/>
    <property type="match status" value="1"/>
</dbReference>
<accession>A0ABV7HCM5</accession>
<evidence type="ECO:0000313" key="3">
    <source>
        <dbReference type="EMBL" id="MFC3151532.1"/>
    </source>
</evidence>
<evidence type="ECO:0000256" key="1">
    <source>
        <dbReference type="SAM" id="SignalP"/>
    </source>
</evidence>
<feature type="signal peptide" evidence="1">
    <location>
        <begin position="1"/>
        <end position="23"/>
    </location>
</feature>
<sequence length="168" mass="19234">MFNCLTIRNVLILLMLFPSYLLAETAISEKEVLIEIKGKISVTTQDNLALIDRKTINALPQHQITTTNHITSIPITYRGPLFRDLLRKVGAKGSSVLVIAWDDYMAEIEMSDLKKYDVILATHENGQQLTLDTRGPLFVVFPFSDHPDIRNDLYYNKSVWQIRTIEVQ</sequence>
<organism evidence="3 4">
    <name type="scientific">Litoribrevibacter euphylliae</name>
    <dbReference type="NCBI Taxonomy" id="1834034"/>
    <lineage>
        <taxon>Bacteria</taxon>
        <taxon>Pseudomonadati</taxon>
        <taxon>Pseudomonadota</taxon>
        <taxon>Gammaproteobacteria</taxon>
        <taxon>Oceanospirillales</taxon>
        <taxon>Oceanospirillaceae</taxon>
        <taxon>Litoribrevibacter</taxon>
    </lineage>
</organism>
<evidence type="ECO:0000313" key="4">
    <source>
        <dbReference type="Proteomes" id="UP001595476"/>
    </source>
</evidence>
<keyword evidence="4" id="KW-1185">Reference proteome</keyword>
<dbReference type="RefSeq" id="WP_386720470.1">
    <property type="nucleotide sequence ID" value="NZ_JBHRSZ010000004.1"/>
</dbReference>
<name>A0ABV7HCM5_9GAMM</name>
<dbReference type="EMBL" id="JBHRSZ010000004">
    <property type="protein sequence ID" value="MFC3151532.1"/>
    <property type="molecule type" value="Genomic_DNA"/>
</dbReference>
<reference evidence="4" key="1">
    <citation type="journal article" date="2019" name="Int. J. Syst. Evol. Microbiol.">
        <title>The Global Catalogue of Microorganisms (GCM) 10K type strain sequencing project: providing services to taxonomists for standard genome sequencing and annotation.</title>
        <authorList>
            <consortium name="The Broad Institute Genomics Platform"/>
            <consortium name="The Broad Institute Genome Sequencing Center for Infectious Disease"/>
            <person name="Wu L."/>
            <person name="Ma J."/>
        </authorList>
    </citation>
    <scope>NUCLEOTIDE SEQUENCE [LARGE SCALE GENOMIC DNA]</scope>
    <source>
        <strain evidence="4">KCTC 52438</strain>
    </source>
</reference>
<protein>
    <submittedName>
        <fullName evidence="3">Molybdopterin-dependent oxidoreductase</fullName>
    </submittedName>
</protein>
<dbReference type="Gene3D" id="3.90.420.10">
    <property type="entry name" value="Oxidoreductase, molybdopterin-binding domain"/>
    <property type="match status" value="1"/>
</dbReference>
<evidence type="ECO:0000259" key="2">
    <source>
        <dbReference type="Pfam" id="PF00174"/>
    </source>
</evidence>
<comment type="caution">
    <text evidence="3">The sequence shown here is derived from an EMBL/GenBank/DDBJ whole genome shotgun (WGS) entry which is preliminary data.</text>
</comment>
<dbReference type="SUPFAM" id="SSF56524">
    <property type="entry name" value="Oxidoreductase molybdopterin-binding domain"/>
    <property type="match status" value="1"/>
</dbReference>
<dbReference type="InterPro" id="IPR000572">
    <property type="entry name" value="OxRdtase_Mopterin-bd_dom"/>
</dbReference>
<dbReference type="Proteomes" id="UP001595476">
    <property type="component" value="Unassembled WGS sequence"/>
</dbReference>
<proteinExistence type="predicted"/>
<dbReference type="InterPro" id="IPR036374">
    <property type="entry name" value="OxRdtase_Mopterin-bd_sf"/>
</dbReference>
<gene>
    <name evidence="3" type="ORF">ACFOEK_10885</name>
</gene>
<feature type="domain" description="Oxidoreductase molybdopterin-binding" evidence="2">
    <location>
        <begin position="71"/>
        <end position="142"/>
    </location>
</feature>
<feature type="chain" id="PRO_5045691225" evidence="1">
    <location>
        <begin position="24"/>
        <end position="168"/>
    </location>
</feature>